<name>A0ABS3QAQ5_9BACT</name>
<dbReference type="RefSeq" id="WP_208173878.1">
    <property type="nucleotide sequence ID" value="NZ_JAGETZ010000002.1"/>
</dbReference>
<evidence type="ECO:0000313" key="1">
    <source>
        <dbReference type="EMBL" id="MBO2008339.1"/>
    </source>
</evidence>
<reference evidence="1 2" key="1">
    <citation type="submission" date="2021-03" db="EMBL/GenBank/DDBJ databases">
        <authorList>
            <person name="Kim M.K."/>
        </authorList>
    </citation>
    <scope>NUCLEOTIDE SEQUENCE [LARGE SCALE GENOMIC DNA]</scope>
    <source>
        <strain evidence="1 2">BT442</strain>
    </source>
</reference>
<dbReference type="EMBL" id="JAGETZ010000002">
    <property type="protein sequence ID" value="MBO2008339.1"/>
    <property type="molecule type" value="Genomic_DNA"/>
</dbReference>
<sequence>MRTFTFPVRWAFLSVLALWLAGCTDPYMPDVITSPPSYLVVDGFINSQGVTTIKLSRTYAVASKAAVPVETRATVYIEDEAGTRQLLTESSVKGTYASVAHTLNTARKYRLHINTLAGREYVSDYVPVKTTPPIDSLPWRTDNNGLSIYVNAHDATNATQYYRWEYVETWEINPIYRPSVEYVNNRMRDIVVPYPSICWGNAASTIIQIDKTTALTQDIVSDFRLRLLPINSDLLNSQYSILVQQYALTREEYAYWELLRKNTESIGSLFDPQPAQLTGNVHCISSPDEITLGFIGAHSLSQRRIFIRRQDLPANWRPRTGYESCMPPDSVFIDRPAPPPPNPAFILQGAFAGGAFLPIEELYSQRGVLIGYTAKSKDCIDCRTRGTSVKPSFWP</sequence>
<organism evidence="1 2">
    <name type="scientific">Hymenobacter negativus</name>
    <dbReference type="NCBI Taxonomy" id="2795026"/>
    <lineage>
        <taxon>Bacteria</taxon>
        <taxon>Pseudomonadati</taxon>
        <taxon>Bacteroidota</taxon>
        <taxon>Cytophagia</taxon>
        <taxon>Cytophagales</taxon>
        <taxon>Hymenobacteraceae</taxon>
        <taxon>Hymenobacter</taxon>
    </lineage>
</organism>
<dbReference type="Proteomes" id="UP000664369">
    <property type="component" value="Unassembled WGS sequence"/>
</dbReference>
<accession>A0ABS3QAQ5</accession>
<comment type="caution">
    <text evidence="1">The sequence shown here is derived from an EMBL/GenBank/DDBJ whole genome shotgun (WGS) entry which is preliminary data.</text>
</comment>
<protein>
    <submittedName>
        <fullName evidence="1">DUF4249 domain-containing protein</fullName>
    </submittedName>
</protein>
<dbReference type="PROSITE" id="PS51257">
    <property type="entry name" value="PROKAR_LIPOPROTEIN"/>
    <property type="match status" value="1"/>
</dbReference>
<keyword evidence="2" id="KW-1185">Reference proteome</keyword>
<dbReference type="InterPro" id="IPR025345">
    <property type="entry name" value="DUF4249"/>
</dbReference>
<evidence type="ECO:0000313" key="2">
    <source>
        <dbReference type="Proteomes" id="UP000664369"/>
    </source>
</evidence>
<gene>
    <name evidence="1" type="ORF">J4E00_04695</name>
</gene>
<proteinExistence type="predicted"/>
<dbReference type="Pfam" id="PF14054">
    <property type="entry name" value="DUF4249"/>
    <property type="match status" value="1"/>
</dbReference>